<sequence>MRRYQEEHRWRRQVTGQLLTLRSESMGSEQD</sequence>
<dbReference type="EMBL" id="GGEC01057390">
    <property type="protein sequence ID" value="MBX37874.1"/>
    <property type="molecule type" value="Transcribed_RNA"/>
</dbReference>
<organism evidence="1">
    <name type="scientific">Rhizophora mucronata</name>
    <name type="common">Asiatic mangrove</name>
    <dbReference type="NCBI Taxonomy" id="61149"/>
    <lineage>
        <taxon>Eukaryota</taxon>
        <taxon>Viridiplantae</taxon>
        <taxon>Streptophyta</taxon>
        <taxon>Embryophyta</taxon>
        <taxon>Tracheophyta</taxon>
        <taxon>Spermatophyta</taxon>
        <taxon>Magnoliopsida</taxon>
        <taxon>eudicotyledons</taxon>
        <taxon>Gunneridae</taxon>
        <taxon>Pentapetalae</taxon>
        <taxon>rosids</taxon>
        <taxon>fabids</taxon>
        <taxon>Malpighiales</taxon>
        <taxon>Rhizophoraceae</taxon>
        <taxon>Rhizophora</taxon>
    </lineage>
</organism>
<name>A0A2P2N5V8_RHIMU</name>
<evidence type="ECO:0000313" key="1">
    <source>
        <dbReference type="EMBL" id="MBX37874.1"/>
    </source>
</evidence>
<reference evidence="1" key="1">
    <citation type="submission" date="2018-02" db="EMBL/GenBank/DDBJ databases">
        <title>Rhizophora mucronata_Transcriptome.</title>
        <authorList>
            <person name="Meera S.P."/>
            <person name="Sreeshan A."/>
            <person name="Augustine A."/>
        </authorList>
    </citation>
    <scope>NUCLEOTIDE SEQUENCE</scope>
    <source>
        <tissue evidence="1">Leaf</tissue>
    </source>
</reference>
<protein>
    <submittedName>
        <fullName evidence="1">Uncharacterized protein</fullName>
    </submittedName>
</protein>
<accession>A0A2P2N5V8</accession>
<proteinExistence type="predicted"/>
<dbReference type="AlphaFoldDB" id="A0A2P2N5V8"/>